<dbReference type="Proteomes" id="UP000614601">
    <property type="component" value="Unassembled WGS sequence"/>
</dbReference>
<feature type="transmembrane region" description="Helical" evidence="1">
    <location>
        <begin position="12"/>
        <end position="37"/>
    </location>
</feature>
<keyword evidence="1" id="KW-0472">Membrane</keyword>
<protein>
    <submittedName>
        <fullName evidence="2">Uncharacterized protein</fullName>
    </submittedName>
</protein>
<feature type="transmembrane region" description="Helical" evidence="1">
    <location>
        <begin position="105"/>
        <end position="122"/>
    </location>
</feature>
<dbReference type="EMBL" id="CAJFDH010000006">
    <property type="protein sequence ID" value="CAD5230985.1"/>
    <property type="molecule type" value="Genomic_DNA"/>
</dbReference>
<evidence type="ECO:0000313" key="3">
    <source>
        <dbReference type="Proteomes" id="UP000614601"/>
    </source>
</evidence>
<keyword evidence="3" id="KW-1185">Reference proteome</keyword>
<accession>A0A811LVD5</accession>
<dbReference type="EMBL" id="CAJFCW020000006">
    <property type="protein sequence ID" value="CAG9128257.1"/>
    <property type="molecule type" value="Genomic_DNA"/>
</dbReference>
<proteinExistence type="predicted"/>
<keyword evidence="1" id="KW-1133">Transmembrane helix</keyword>
<feature type="transmembrane region" description="Helical" evidence="1">
    <location>
        <begin position="58"/>
        <end position="77"/>
    </location>
</feature>
<comment type="caution">
    <text evidence="2">The sequence shown here is derived from an EMBL/GenBank/DDBJ whole genome shotgun (WGS) entry which is preliminary data.</text>
</comment>
<organism evidence="2 3">
    <name type="scientific">Bursaphelenchus okinawaensis</name>
    <dbReference type="NCBI Taxonomy" id="465554"/>
    <lineage>
        <taxon>Eukaryota</taxon>
        <taxon>Metazoa</taxon>
        <taxon>Ecdysozoa</taxon>
        <taxon>Nematoda</taxon>
        <taxon>Chromadorea</taxon>
        <taxon>Rhabditida</taxon>
        <taxon>Tylenchina</taxon>
        <taxon>Tylenchomorpha</taxon>
        <taxon>Aphelenchoidea</taxon>
        <taxon>Aphelenchoididae</taxon>
        <taxon>Bursaphelenchus</taxon>
    </lineage>
</organism>
<name>A0A811LVD5_9BILA</name>
<sequence>MEFYKDSQYNAAYVIWLIGGLFTSNLMVYLAVMTLLLERCLILYANGFKSELLPWCSRVASLVLPLVFVAFIITTVFDAPVNQYTKNFRAENVCLNSCGIIQTEYRIIICVINGILSFLLLIKLHQRNKASSNAWVVTETESSNGRSNEVVQAAQTAALTQIFFNIIPLCVKMSVDVFITDPQGTVLMIQMLAHSCDAIYNCYIYTKIVNRARKRSDDALSVLIVPRRPTIDCSTASAMSPGFKRAVVTF</sequence>
<gene>
    <name evidence="2" type="ORF">BOKJ2_LOCUS14415</name>
</gene>
<evidence type="ECO:0000256" key="1">
    <source>
        <dbReference type="SAM" id="Phobius"/>
    </source>
</evidence>
<keyword evidence="1" id="KW-0812">Transmembrane</keyword>
<dbReference type="AlphaFoldDB" id="A0A811LVD5"/>
<evidence type="ECO:0000313" key="2">
    <source>
        <dbReference type="EMBL" id="CAD5230985.1"/>
    </source>
</evidence>
<reference evidence="2" key="1">
    <citation type="submission" date="2020-09" db="EMBL/GenBank/DDBJ databases">
        <authorList>
            <person name="Kikuchi T."/>
        </authorList>
    </citation>
    <scope>NUCLEOTIDE SEQUENCE</scope>
    <source>
        <strain evidence="2">SH1</strain>
    </source>
</reference>
<dbReference type="Proteomes" id="UP000783686">
    <property type="component" value="Unassembled WGS sequence"/>
</dbReference>